<dbReference type="EMBL" id="CM023471">
    <property type="protein sequence ID" value="KAH7966402.1"/>
    <property type="molecule type" value="Genomic_DNA"/>
</dbReference>
<name>A0ACB8DE75_DERSI</name>
<proteinExistence type="predicted"/>
<keyword evidence="2" id="KW-1185">Reference proteome</keyword>
<evidence type="ECO:0000313" key="1">
    <source>
        <dbReference type="EMBL" id="KAH7966402.1"/>
    </source>
</evidence>
<evidence type="ECO:0000313" key="2">
    <source>
        <dbReference type="Proteomes" id="UP000821865"/>
    </source>
</evidence>
<accession>A0ACB8DE75</accession>
<dbReference type="Proteomes" id="UP000821865">
    <property type="component" value="Chromosome 2"/>
</dbReference>
<comment type="caution">
    <text evidence="1">The sequence shown here is derived from an EMBL/GenBank/DDBJ whole genome shotgun (WGS) entry which is preliminary data.</text>
</comment>
<organism evidence="1 2">
    <name type="scientific">Dermacentor silvarum</name>
    <name type="common">Tick</name>
    <dbReference type="NCBI Taxonomy" id="543639"/>
    <lineage>
        <taxon>Eukaryota</taxon>
        <taxon>Metazoa</taxon>
        <taxon>Ecdysozoa</taxon>
        <taxon>Arthropoda</taxon>
        <taxon>Chelicerata</taxon>
        <taxon>Arachnida</taxon>
        <taxon>Acari</taxon>
        <taxon>Parasitiformes</taxon>
        <taxon>Ixodida</taxon>
        <taxon>Ixodoidea</taxon>
        <taxon>Ixodidae</taxon>
        <taxon>Rhipicephalinae</taxon>
        <taxon>Dermacentor</taxon>
    </lineage>
</organism>
<gene>
    <name evidence="1" type="ORF">HPB49_016024</name>
</gene>
<protein>
    <submittedName>
        <fullName evidence="1">Uncharacterized protein</fullName>
    </submittedName>
</protein>
<reference evidence="1" key="1">
    <citation type="submission" date="2020-05" db="EMBL/GenBank/DDBJ databases">
        <title>Large-scale comparative analyses of tick genomes elucidate their genetic diversity and vector capacities.</title>
        <authorList>
            <person name="Jia N."/>
            <person name="Wang J."/>
            <person name="Shi W."/>
            <person name="Du L."/>
            <person name="Sun Y."/>
            <person name="Zhan W."/>
            <person name="Jiang J."/>
            <person name="Wang Q."/>
            <person name="Zhang B."/>
            <person name="Ji P."/>
            <person name="Sakyi L.B."/>
            <person name="Cui X."/>
            <person name="Yuan T."/>
            <person name="Jiang B."/>
            <person name="Yang W."/>
            <person name="Lam T.T.-Y."/>
            <person name="Chang Q."/>
            <person name="Ding S."/>
            <person name="Wang X."/>
            <person name="Zhu J."/>
            <person name="Ruan X."/>
            <person name="Zhao L."/>
            <person name="Wei J."/>
            <person name="Que T."/>
            <person name="Du C."/>
            <person name="Cheng J."/>
            <person name="Dai P."/>
            <person name="Han X."/>
            <person name="Huang E."/>
            <person name="Gao Y."/>
            <person name="Liu J."/>
            <person name="Shao H."/>
            <person name="Ye R."/>
            <person name="Li L."/>
            <person name="Wei W."/>
            <person name="Wang X."/>
            <person name="Wang C."/>
            <person name="Yang T."/>
            <person name="Huo Q."/>
            <person name="Li W."/>
            <person name="Guo W."/>
            <person name="Chen H."/>
            <person name="Zhou L."/>
            <person name="Ni X."/>
            <person name="Tian J."/>
            <person name="Zhou Y."/>
            <person name="Sheng Y."/>
            <person name="Liu T."/>
            <person name="Pan Y."/>
            <person name="Xia L."/>
            <person name="Li J."/>
            <person name="Zhao F."/>
            <person name="Cao W."/>
        </authorList>
    </citation>
    <scope>NUCLEOTIDE SEQUENCE</scope>
    <source>
        <strain evidence="1">Dsil-2018</strain>
    </source>
</reference>
<sequence length="137" mass="14795">MQASSTEEEATAARVPLPTDPPHVSVGTEPGTSDTAQPSAQQEPLEDAACRAASENARQGQLAEAANVEAVRFHRMLLDQNRQHHQQLVEELRASRAVQQQLAVEMRGLREATALIAATLRQLVAAIAHGLREPPQP</sequence>